<dbReference type="PANTHER" id="PTHR14187">
    <property type="entry name" value="ALPHA KINASE/ELONGATION FACTOR 2 KINASE"/>
    <property type="match status" value="1"/>
</dbReference>
<dbReference type="EMBL" id="LN891016">
    <property type="protein sequence ID" value="CUS11601.1"/>
    <property type="molecule type" value="Genomic_DNA"/>
</dbReference>
<evidence type="ECO:0000313" key="1">
    <source>
        <dbReference type="EMBL" id="CUS11601.1"/>
    </source>
</evidence>
<reference evidence="1" key="1">
    <citation type="submission" date="2015-10" db="EMBL/GenBank/DDBJ databases">
        <authorList>
            <person name="Regsiter A."/>
            <person name="william w."/>
        </authorList>
    </citation>
    <scope>NUCLEOTIDE SEQUENCE</scope>
    <source>
        <strain evidence="1">Montdore</strain>
    </source>
</reference>
<organism evidence="1 2">
    <name type="scientific">Tuber aestivum</name>
    <name type="common">summer truffle</name>
    <dbReference type="NCBI Taxonomy" id="59557"/>
    <lineage>
        <taxon>Eukaryota</taxon>
        <taxon>Fungi</taxon>
        <taxon>Dikarya</taxon>
        <taxon>Ascomycota</taxon>
        <taxon>Pezizomycotina</taxon>
        <taxon>Pezizomycetes</taxon>
        <taxon>Pezizales</taxon>
        <taxon>Tuberaceae</taxon>
        <taxon>Tuber</taxon>
    </lineage>
</organism>
<sequence>MSNERHRLVVGVDFGTTYSGLAYIHTTNPDYKNIEVIDSWPGRGNANLAKVPTEISYSDNGASWGYDIPSSGLRYGFFKLLLDTNAATQYDNPRLAASTPPSMEHSYANTPLPVGKTAAEITTDYLKLLYSHLMKTLRERLIRTLDNTPIQFVLTTPAIWSHEAQNATCQAALEAGFTSRTGDTLTMVSEPEAAASYCLKEIYHERSDTDNPLEPGERVVICDAGGGTVVSHLASHELPGLLSVQDLITYTVEKVSPRLSLHEAVVGSGGKCGSVAVDKEFLSLLESRIGPSFREWPARKTAPQGPLMREFDRAKREFGTTTRTLFWRIPVGYVRDDPENGIEDAELRLTVADMKGLFYPIVKQVISLLEQQVRDSNRSDSSNKVSTIFLVGGFGESAYLFTEVQAWVKRQSYKIRVINPNFSWSAVVRGAVLHGVEGMVHTRKLKQHYGVKVATKFEPGLHDEEDSFIDPYYEIKYSRDNIEWLAAKGDDASSERVISIPCGASFRPEDRRAITLSLVGCKFDNPPQSAKHWMVDALGTVICDVSVMPPSAFQVKRSGFFFFQDSISRASFAVDMKVGSADLELDLMHAGKSYGKAMIEY</sequence>
<dbReference type="Proteomes" id="UP001412239">
    <property type="component" value="Unassembled WGS sequence"/>
</dbReference>
<proteinExistence type="predicted"/>
<dbReference type="PANTHER" id="PTHR14187:SF5">
    <property type="entry name" value="HEAT SHOCK 70 KDA PROTEIN 12A"/>
    <property type="match status" value="1"/>
</dbReference>
<dbReference type="AlphaFoldDB" id="A0A292PXT5"/>
<accession>A0A292PXT5</accession>
<protein>
    <recommendedName>
        <fullName evidence="3">Actin-like ATPase domain-containing protein</fullName>
    </recommendedName>
</protein>
<keyword evidence="2" id="KW-1185">Reference proteome</keyword>
<dbReference type="InterPro" id="IPR043129">
    <property type="entry name" value="ATPase_NBD"/>
</dbReference>
<dbReference type="SUPFAM" id="SSF53067">
    <property type="entry name" value="Actin-like ATPase domain"/>
    <property type="match status" value="2"/>
</dbReference>
<name>A0A292PXT5_9PEZI</name>
<dbReference type="Gene3D" id="3.30.420.40">
    <property type="match status" value="1"/>
</dbReference>
<evidence type="ECO:0000313" key="2">
    <source>
        <dbReference type="Proteomes" id="UP001412239"/>
    </source>
</evidence>
<evidence type="ECO:0008006" key="3">
    <source>
        <dbReference type="Google" id="ProtNLM"/>
    </source>
</evidence>
<gene>
    <name evidence="1" type="ORF">GSTUAT00004293001</name>
</gene>
<dbReference type="CDD" id="cd10170">
    <property type="entry name" value="ASKHA_NBD_HSP70"/>
    <property type="match status" value="1"/>
</dbReference>